<accession>A0A383BTW4</accession>
<dbReference type="AlphaFoldDB" id="A0A383BTW4"/>
<gene>
    <name evidence="1" type="ORF">METZ01_LOCUS475619</name>
</gene>
<sequence>MTITQFERKKQQYIHAASRALEWATRLLKNNGSFRGAAREVDAYYFGPLAFSLGGYVQEPKRILSY</sequence>
<proteinExistence type="predicted"/>
<feature type="non-terminal residue" evidence="1">
    <location>
        <position position="66"/>
    </location>
</feature>
<name>A0A383BTW4_9ZZZZ</name>
<protein>
    <submittedName>
        <fullName evidence="1">Uncharacterized protein</fullName>
    </submittedName>
</protein>
<reference evidence="1" key="1">
    <citation type="submission" date="2018-05" db="EMBL/GenBank/DDBJ databases">
        <authorList>
            <person name="Lanie J.A."/>
            <person name="Ng W.-L."/>
            <person name="Kazmierczak K.M."/>
            <person name="Andrzejewski T.M."/>
            <person name="Davidsen T.M."/>
            <person name="Wayne K.J."/>
            <person name="Tettelin H."/>
            <person name="Glass J.I."/>
            <person name="Rusch D."/>
            <person name="Podicherti R."/>
            <person name="Tsui H.-C.T."/>
            <person name="Winkler M.E."/>
        </authorList>
    </citation>
    <scope>NUCLEOTIDE SEQUENCE</scope>
</reference>
<dbReference type="EMBL" id="UINC01202791">
    <property type="protein sequence ID" value="SVE22765.1"/>
    <property type="molecule type" value="Genomic_DNA"/>
</dbReference>
<evidence type="ECO:0000313" key="1">
    <source>
        <dbReference type="EMBL" id="SVE22765.1"/>
    </source>
</evidence>
<organism evidence="1">
    <name type="scientific">marine metagenome</name>
    <dbReference type="NCBI Taxonomy" id="408172"/>
    <lineage>
        <taxon>unclassified sequences</taxon>
        <taxon>metagenomes</taxon>
        <taxon>ecological metagenomes</taxon>
    </lineage>
</organism>